<feature type="region of interest" description="Disordered" evidence="1">
    <location>
        <begin position="39"/>
        <end position="76"/>
    </location>
</feature>
<evidence type="ECO:0000313" key="2">
    <source>
        <dbReference type="EMBL" id="QHR91768.1"/>
    </source>
</evidence>
<accession>A0A6B9XUH8</accession>
<organism evidence="2">
    <name type="scientific">Picea sitchensis</name>
    <name type="common">Sitka spruce</name>
    <name type="synonym">Pinus sitchensis</name>
    <dbReference type="NCBI Taxonomy" id="3332"/>
    <lineage>
        <taxon>Eukaryota</taxon>
        <taxon>Viridiplantae</taxon>
        <taxon>Streptophyta</taxon>
        <taxon>Embryophyta</taxon>
        <taxon>Tracheophyta</taxon>
        <taxon>Spermatophyta</taxon>
        <taxon>Pinopsida</taxon>
        <taxon>Pinidae</taxon>
        <taxon>Conifers I</taxon>
        <taxon>Pinales</taxon>
        <taxon>Pinaceae</taxon>
        <taxon>Picea</taxon>
    </lineage>
</organism>
<dbReference type="AlphaFoldDB" id="A0A6B9XUH8"/>
<keyword evidence="2" id="KW-0496">Mitochondrion</keyword>
<reference evidence="2" key="1">
    <citation type="submission" date="2019-03" db="EMBL/GenBank/DDBJ databases">
        <title>Largest Complete Mitochondrial Genome of a Gymnosperm, Sitka Spruce (Picea sitchensis), Indicates Complex Physical Structure.</title>
        <authorList>
            <person name="Jackman S.D."/>
            <person name="Coombe L."/>
            <person name="Warren R."/>
            <person name="Kirk H."/>
            <person name="Trinh E."/>
            <person name="McLeod T."/>
            <person name="Pleasance S."/>
            <person name="Pandoh P."/>
            <person name="Zhao Y."/>
            <person name="Coope R."/>
            <person name="Bousquet J."/>
            <person name="Bohlmann J.C."/>
            <person name="Jones S.J.M."/>
            <person name="Birol I."/>
        </authorList>
    </citation>
    <scope>NUCLEOTIDE SEQUENCE</scope>
    <source>
        <strain evidence="2">Q903</strain>
    </source>
</reference>
<name>A0A6B9XUH8_PICSI</name>
<evidence type="ECO:0000256" key="1">
    <source>
        <dbReference type="SAM" id="MobiDB-lite"/>
    </source>
</evidence>
<geneLocation type="mitochondrion" evidence="2"/>
<proteinExistence type="predicted"/>
<dbReference type="EMBL" id="MK697702">
    <property type="protein sequence ID" value="QHR91768.1"/>
    <property type="molecule type" value="Genomic_DNA"/>
</dbReference>
<sequence>MPSHRFAGTAPGSSCFNGTSWPHLPMDLASAFSDRVLQKTVPPVTSKSGSNSNHRPSESRSNSLSRLSAPGPLSPF</sequence>
<feature type="compositionally biased region" description="Polar residues" evidence="1">
    <location>
        <begin position="43"/>
        <end position="54"/>
    </location>
</feature>
<feature type="compositionally biased region" description="Low complexity" evidence="1">
    <location>
        <begin position="59"/>
        <end position="68"/>
    </location>
</feature>
<protein>
    <submittedName>
        <fullName evidence="2">Uncharacterized protein</fullName>
    </submittedName>
</protein>
<gene>
    <name evidence="2" type="primary">orf05836</name>
    <name evidence="2" type="ORF">Q903MT_gene5804</name>
</gene>